<feature type="region of interest" description="Disordered" evidence="1">
    <location>
        <begin position="1"/>
        <end position="29"/>
    </location>
</feature>
<feature type="non-terminal residue" evidence="2">
    <location>
        <position position="29"/>
    </location>
</feature>
<name>A0AA36CIC0_9BILA</name>
<gene>
    <name evidence="2" type="ORF">MSPICULIGERA_LOCUS8060</name>
</gene>
<sequence>PHCTCRNVLENESMRSRPPNGLSKANEYE</sequence>
<dbReference type="EMBL" id="CATQJA010002068">
    <property type="protein sequence ID" value="CAJ0569585.1"/>
    <property type="molecule type" value="Genomic_DNA"/>
</dbReference>
<organism evidence="2 3">
    <name type="scientific">Mesorhabditis spiculigera</name>
    <dbReference type="NCBI Taxonomy" id="96644"/>
    <lineage>
        <taxon>Eukaryota</taxon>
        <taxon>Metazoa</taxon>
        <taxon>Ecdysozoa</taxon>
        <taxon>Nematoda</taxon>
        <taxon>Chromadorea</taxon>
        <taxon>Rhabditida</taxon>
        <taxon>Rhabditina</taxon>
        <taxon>Rhabditomorpha</taxon>
        <taxon>Rhabditoidea</taxon>
        <taxon>Rhabditidae</taxon>
        <taxon>Mesorhabditinae</taxon>
        <taxon>Mesorhabditis</taxon>
    </lineage>
</organism>
<feature type="non-terminal residue" evidence="2">
    <location>
        <position position="1"/>
    </location>
</feature>
<evidence type="ECO:0000256" key="1">
    <source>
        <dbReference type="SAM" id="MobiDB-lite"/>
    </source>
</evidence>
<dbReference type="Proteomes" id="UP001177023">
    <property type="component" value="Unassembled WGS sequence"/>
</dbReference>
<proteinExistence type="predicted"/>
<reference evidence="2" key="1">
    <citation type="submission" date="2023-06" db="EMBL/GenBank/DDBJ databases">
        <authorList>
            <person name="Delattre M."/>
        </authorList>
    </citation>
    <scope>NUCLEOTIDE SEQUENCE</scope>
    <source>
        <strain evidence="2">AF72</strain>
    </source>
</reference>
<accession>A0AA36CIC0</accession>
<dbReference type="AlphaFoldDB" id="A0AA36CIC0"/>
<keyword evidence="3" id="KW-1185">Reference proteome</keyword>
<evidence type="ECO:0000313" key="2">
    <source>
        <dbReference type="EMBL" id="CAJ0569585.1"/>
    </source>
</evidence>
<comment type="caution">
    <text evidence="2">The sequence shown here is derived from an EMBL/GenBank/DDBJ whole genome shotgun (WGS) entry which is preliminary data.</text>
</comment>
<protein>
    <submittedName>
        <fullName evidence="2">Uncharacterized protein</fullName>
    </submittedName>
</protein>
<evidence type="ECO:0000313" key="3">
    <source>
        <dbReference type="Proteomes" id="UP001177023"/>
    </source>
</evidence>